<dbReference type="Gene3D" id="3.40.50.300">
    <property type="entry name" value="P-loop containing nucleotide triphosphate hydrolases"/>
    <property type="match status" value="2"/>
</dbReference>
<protein>
    <recommendedName>
        <fullName evidence="5">AIG1-type G domain-containing protein</fullName>
    </recommendedName>
</protein>
<comment type="similarity">
    <text evidence="1">Belongs to the TRAFAC class TrmE-Era-EngA-EngB-Septin-like GTPase superfamily. AIG1/Toc34/Toc159-like paraseptin GTPase family. IAN subfamily.</text>
</comment>
<evidence type="ECO:0000256" key="3">
    <source>
        <dbReference type="ARBA" id="ARBA00023134"/>
    </source>
</evidence>
<organism evidence="6 7">
    <name type="scientific">Mugilogobius chulae</name>
    <name type="common">yellowstripe goby</name>
    <dbReference type="NCBI Taxonomy" id="88201"/>
    <lineage>
        <taxon>Eukaryota</taxon>
        <taxon>Metazoa</taxon>
        <taxon>Chordata</taxon>
        <taxon>Craniata</taxon>
        <taxon>Vertebrata</taxon>
        <taxon>Euteleostomi</taxon>
        <taxon>Actinopterygii</taxon>
        <taxon>Neopterygii</taxon>
        <taxon>Teleostei</taxon>
        <taxon>Neoteleostei</taxon>
        <taxon>Acanthomorphata</taxon>
        <taxon>Gobiaria</taxon>
        <taxon>Gobiiformes</taxon>
        <taxon>Gobioidei</taxon>
        <taxon>Gobiidae</taxon>
        <taxon>Gobionellinae</taxon>
        <taxon>Mugilogobius</taxon>
    </lineage>
</organism>
<evidence type="ECO:0000259" key="5">
    <source>
        <dbReference type="PROSITE" id="PS51720"/>
    </source>
</evidence>
<proteinExistence type="inferred from homology"/>
<dbReference type="PANTHER" id="PTHR10903">
    <property type="entry name" value="GTPASE, IMAP FAMILY MEMBER-RELATED"/>
    <property type="match status" value="1"/>
</dbReference>
<feature type="region of interest" description="Disordered" evidence="4">
    <location>
        <begin position="141"/>
        <end position="214"/>
    </location>
</feature>
<dbReference type="AlphaFoldDB" id="A0AAW0PJG8"/>
<feature type="compositionally biased region" description="Polar residues" evidence="4">
    <location>
        <begin position="155"/>
        <end position="176"/>
    </location>
</feature>
<feature type="compositionally biased region" description="Basic and acidic residues" evidence="4">
    <location>
        <begin position="141"/>
        <end position="154"/>
    </location>
</feature>
<dbReference type="PROSITE" id="PS51720">
    <property type="entry name" value="G_AIG1"/>
    <property type="match status" value="1"/>
</dbReference>
<dbReference type="InterPro" id="IPR006703">
    <property type="entry name" value="G_AIG1"/>
</dbReference>
<keyword evidence="2" id="KW-0547">Nucleotide-binding</keyword>
<feature type="compositionally biased region" description="Low complexity" evidence="4">
    <location>
        <begin position="316"/>
        <end position="335"/>
    </location>
</feature>
<evidence type="ECO:0000313" key="6">
    <source>
        <dbReference type="EMBL" id="KAK7929970.1"/>
    </source>
</evidence>
<feature type="domain" description="AIG1-type G" evidence="5">
    <location>
        <begin position="362"/>
        <end position="517"/>
    </location>
</feature>
<dbReference type="InterPro" id="IPR027417">
    <property type="entry name" value="P-loop_NTPase"/>
</dbReference>
<dbReference type="Proteomes" id="UP001460270">
    <property type="component" value="Unassembled WGS sequence"/>
</dbReference>
<sequence length="517" mass="57360">MDESIRKETEKAMMLLAPGPHAILLLIPVYQFTEMETLVPAELERLFGEDVLNHTIILFTCGDYLMGRTFEQYLQREPPGLSQIIGRCNGRSHVMNNRHRQDRTQVLQLLDKVDAIVQKNGIHSIKTAEERELEKRIQERQRELMESSRSKRETQTPTNTMFGTDLGTKNTTNSVMESYKSKRESQSSINTLFGTDTGTKNTSNSVMESYKSKREAQSSIDTLFGTDIGTKNTVNSVMERVSNAPDTFESKLEIKQVSNGLHSTPSHEQTEPQPLPRTPSFRLNSEGAVLSQMSETKSTTKITSTFHHRMNSFEETSPQVSPTTSPHSSVFSSSPASTSASAPAFAFTQAPARFASLSGSQCPELRLVLVGRSGAGKSTVGNCILGHEAFRSDQDSLTAVTQDCEKKRAEVCGRKVAVVDTPDWFNSERTPEEVRAQITSCVALSSPGPHAFLMCIPVDQPAKTELQSLQALGSVFGTDVCRNTQLLSSPFRIASRRVEKLKTKVLKHTFLVKDQIF</sequence>
<feature type="compositionally biased region" description="Polar residues" evidence="4">
    <location>
        <begin position="258"/>
        <end position="267"/>
    </location>
</feature>
<name>A0AAW0PJG8_9GOBI</name>
<evidence type="ECO:0000256" key="2">
    <source>
        <dbReference type="ARBA" id="ARBA00022741"/>
    </source>
</evidence>
<feature type="compositionally biased region" description="Polar residues" evidence="4">
    <location>
        <begin position="186"/>
        <end position="207"/>
    </location>
</feature>
<dbReference type="EMBL" id="JBBPFD010000004">
    <property type="protein sequence ID" value="KAK7929970.1"/>
    <property type="molecule type" value="Genomic_DNA"/>
</dbReference>
<evidence type="ECO:0000256" key="1">
    <source>
        <dbReference type="ARBA" id="ARBA00008535"/>
    </source>
</evidence>
<feature type="region of interest" description="Disordered" evidence="4">
    <location>
        <begin position="258"/>
        <end position="282"/>
    </location>
</feature>
<keyword evidence="3" id="KW-0342">GTP-binding</keyword>
<dbReference type="InterPro" id="IPR045058">
    <property type="entry name" value="GIMA/IAN/Toc"/>
</dbReference>
<feature type="region of interest" description="Disordered" evidence="4">
    <location>
        <begin position="313"/>
        <end position="335"/>
    </location>
</feature>
<dbReference type="PANTHER" id="PTHR10903:SF167">
    <property type="entry name" value="GTPASE IMAP FAMILY MEMBER 6-RELATED"/>
    <property type="match status" value="1"/>
</dbReference>
<evidence type="ECO:0000256" key="4">
    <source>
        <dbReference type="SAM" id="MobiDB-lite"/>
    </source>
</evidence>
<dbReference type="SUPFAM" id="SSF52540">
    <property type="entry name" value="P-loop containing nucleoside triphosphate hydrolases"/>
    <property type="match status" value="1"/>
</dbReference>
<gene>
    <name evidence="6" type="ORF">WMY93_006365</name>
</gene>
<dbReference type="Pfam" id="PF04548">
    <property type="entry name" value="AIG1"/>
    <property type="match status" value="2"/>
</dbReference>
<keyword evidence="7" id="KW-1185">Reference proteome</keyword>
<reference evidence="7" key="1">
    <citation type="submission" date="2024-04" db="EMBL/GenBank/DDBJ databases">
        <title>Salinicola lusitanus LLJ914,a marine bacterium isolated from the Okinawa Trough.</title>
        <authorList>
            <person name="Li J."/>
        </authorList>
    </citation>
    <scope>NUCLEOTIDE SEQUENCE [LARGE SCALE GENOMIC DNA]</scope>
</reference>
<evidence type="ECO:0000313" key="7">
    <source>
        <dbReference type="Proteomes" id="UP001460270"/>
    </source>
</evidence>
<accession>A0AAW0PJG8</accession>
<dbReference type="GO" id="GO:0005525">
    <property type="term" value="F:GTP binding"/>
    <property type="evidence" value="ECO:0007669"/>
    <property type="project" value="UniProtKB-KW"/>
</dbReference>
<comment type="caution">
    <text evidence="6">The sequence shown here is derived from an EMBL/GenBank/DDBJ whole genome shotgun (WGS) entry which is preliminary data.</text>
</comment>